<dbReference type="RefSeq" id="WP_220116326.1">
    <property type="nucleotide sequence ID" value="NZ_JAHZUY010000007.1"/>
</dbReference>
<dbReference type="PANTHER" id="PTHR47572:SF5">
    <property type="entry name" value="BLR2277 PROTEIN"/>
    <property type="match status" value="1"/>
</dbReference>
<evidence type="ECO:0000313" key="2">
    <source>
        <dbReference type="EMBL" id="MBW8268825.1"/>
    </source>
</evidence>
<dbReference type="InterPro" id="IPR051262">
    <property type="entry name" value="SMP-30/CGR1_Lactonase"/>
</dbReference>
<dbReference type="InterPro" id="IPR005511">
    <property type="entry name" value="SMP-30"/>
</dbReference>
<protein>
    <submittedName>
        <fullName evidence="2">SMP-30/gluconolactonase/LRE family protein</fullName>
    </submittedName>
</protein>
<accession>A0ABS7F223</accession>
<organism evidence="2 3">
    <name type="scientific">Caldovatus aquaticus</name>
    <dbReference type="NCBI Taxonomy" id="2865671"/>
    <lineage>
        <taxon>Bacteria</taxon>
        <taxon>Pseudomonadati</taxon>
        <taxon>Pseudomonadota</taxon>
        <taxon>Alphaproteobacteria</taxon>
        <taxon>Acetobacterales</taxon>
        <taxon>Roseomonadaceae</taxon>
        <taxon>Caldovatus</taxon>
    </lineage>
</organism>
<dbReference type="InterPro" id="IPR013658">
    <property type="entry name" value="SGL"/>
</dbReference>
<dbReference type="Proteomes" id="UP001519924">
    <property type="component" value="Unassembled WGS sequence"/>
</dbReference>
<proteinExistence type="predicted"/>
<evidence type="ECO:0000259" key="1">
    <source>
        <dbReference type="Pfam" id="PF08450"/>
    </source>
</evidence>
<dbReference type="Gene3D" id="2.120.10.30">
    <property type="entry name" value="TolB, C-terminal domain"/>
    <property type="match status" value="1"/>
</dbReference>
<keyword evidence="3" id="KW-1185">Reference proteome</keyword>
<dbReference type="PRINTS" id="PR01790">
    <property type="entry name" value="SMP30FAMILY"/>
</dbReference>
<gene>
    <name evidence="2" type="ORF">K1J50_04935</name>
</gene>
<name>A0ABS7F223_9PROT</name>
<comment type="caution">
    <text evidence="2">The sequence shown here is derived from an EMBL/GenBank/DDBJ whole genome shotgun (WGS) entry which is preliminary data.</text>
</comment>
<dbReference type="InterPro" id="IPR011042">
    <property type="entry name" value="6-blade_b-propeller_TolB-like"/>
</dbReference>
<dbReference type="PANTHER" id="PTHR47572">
    <property type="entry name" value="LIPOPROTEIN-RELATED"/>
    <property type="match status" value="1"/>
</dbReference>
<dbReference type="SUPFAM" id="SSF63829">
    <property type="entry name" value="Calcium-dependent phosphotriesterase"/>
    <property type="match status" value="1"/>
</dbReference>
<sequence>MFAAPPEIATRVHTEVPPELRLKGRAAEFFHNRAPGDSFLEGPAFDREGHLWLADIPFGRLFRVAPDGRWTVALEYDGEPNGLALHRDGRVFIADHKRGLLVFDPRSGRLDAVLTRVRREGFKGLNDLTFARNGDLYFTDQGQSSLRDPTGRVFRLRAADGRLECLLDNVPSPNGLALTGDERTLYVCVTRANQIWRVPLEADGGVGRVGVFLQLSGSLGGPDGMAMDAEDNLAIAHVGLGTVWLFSRLGEPLARLRSPRGLWTTNVCYGGPEGRTLFITVSDTGVVLAADMPVAGRTLYSHQEA</sequence>
<reference evidence="2 3" key="1">
    <citation type="submission" date="2021-08" db="EMBL/GenBank/DDBJ databases">
        <title>Caldovatus sediminis gen. nov., sp. nov., a moderately thermophilic bacterium isolated from a hot spring.</title>
        <authorList>
            <person name="Hu C.-J."/>
            <person name="Li W.-J."/>
            <person name="Xian W.-D."/>
        </authorList>
    </citation>
    <scope>NUCLEOTIDE SEQUENCE [LARGE SCALE GENOMIC DNA]</scope>
    <source>
        <strain evidence="2 3">SYSU G05006</strain>
    </source>
</reference>
<feature type="domain" description="SMP-30/Gluconolactonase/LRE-like region" evidence="1">
    <location>
        <begin position="41"/>
        <end position="282"/>
    </location>
</feature>
<evidence type="ECO:0000313" key="3">
    <source>
        <dbReference type="Proteomes" id="UP001519924"/>
    </source>
</evidence>
<dbReference type="Pfam" id="PF08450">
    <property type="entry name" value="SGL"/>
    <property type="match status" value="1"/>
</dbReference>
<dbReference type="EMBL" id="JAHZUY010000007">
    <property type="protein sequence ID" value="MBW8268825.1"/>
    <property type="molecule type" value="Genomic_DNA"/>
</dbReference>